<dbReference type="EMBL" id="CM027689">
    <property type="protein sequence ID" value="KAG0514510.1"/>
    <property type="molecule type" value="Genomic_DNA"/>
</dbReference>
<gene>
    <name evidence="2" type="ORF">BDA96_10G198200</name>
</gene>
<accession>A0A921U1J0</accession>
<organism evidence="2 3">
    <name type="scientific">Sorghum bicolor</name>
    <name type="common">Sorghum</name>
    <name type="synonym">Sorghum vulgare</name>
    <dbReference type="NCBI Taxonomy" id="4558"/>
    <lineage>
        <taxon>Eukaryota</taxon>
        <taxon>Viridiplantae</taxon>
        <taxon>Streptophyta</taxon>
        <taxon>Embryophyta</taxon>
        <taxon>Tracheophyta</taxon>
        <taxon>Spermatophyta</taxon>
        <taxon>Magnoliopsida</taxon>
        <taxon>Liliopsida</taxon>
        <taxon>Poales</taxon>
        <taxon>Poaceae</taxon>
        <taxon>PACMAD clade</taxon>
        <taxon>Panicoideae</taxon>
        <taxon>Andropogonodae</taxon>
        <taxon>Andropogoneae</taxon>
        <taxon>Sorghinae</taxon>
        <taxon>Sorghum</taxon>
    </lineage>
</organism>
<proteinExistence type="predicted"/>
<reference evidence="2" key="1">
    <citation type="journal article" date="2019" name="BMC Genomics">
        <title>A new reference genome for Sorghum bicolor reveals high levels of sequence similarity between sweet and grain genotypes: implications for the genetics of sugar metabolism.</title>
        <authorList>
            <person name="Cooper E.A."/>
            <person name="Brenton Z.W."/>
            <person name="Flinn B.S."/>
            <person name="Jenkins J."/>
            <person name="Shu S."/>
            <person name="Flowers D."/>
            <person name="Luo F."/>
            <person name="Wang Y."/>
            <person name="Xia P."/>
            <person name="Barry K."/>
            <person name="Daum C."/>
            <person name="Lipzen A."/>
            <person name="Yoshinaga Y."/>
            <person name="Schmutz J."/>
            <person name="Saski C."/>
            <person name="Vermerris W."/>
            <person name="Kresovich S."/>
        </authorList>
    </citation>
    <scope>NUCLEOTIDE SEQUENCE</scope>
</reference>
<evidence type="ECO:0000313" key="2">
    <source>
        <dbReference type="EMBL" id="KAG0514510.1"/>
    </source>
</evidence>
<evidence type="ECO:0000313" key="3">
    <source>
        <dbReference type="Proteomes" id="UP000807115"/>
    </source>
</evidence>
<protein>
    <submittedName>
        <fullName evidence="2">Uncharacterized protein</fullName>
    </submittedName>
</protein>
<comment type="caution">
    <text evidence="2">The sequence shown here is derived from an EMBL/GenBank/DDBJ whole genome shotgun (WGS) entry which is preliminary data.</text>
</comment>
<evidence type="ECO:0000256" key="1">
    <source>
        <dbReference type="SAM" id="MobiDB-lite"/>
    </source>
</evidence>
<sequence length="163" mass="18044">MQAEVQKLKEQLSIEAAEREKDKEKIQQLEQQLETPQPEEFTTNTTTSIYNKVSENEVADLAQAGTETALATHNEPSNGPTIVPTPSQGPEHVQQTVADSVLLTKQMRIPPCRLTGSNANRSLFTNDKGSSESVRFITSQTLRNSAANKKRDTRKKGGKDNQH</sequence>
<feature type="compositionally biased region" description="Basic and acidic residues" evidence="1">
    <location>
        <begin position="16"/>
        <end position="27"/>
    </location>
</feature>
<feature type="region of interest" description="Disordered" evidence="1">
    <location>
        <begin position="16"/>
        <end position="44"/>
    </location>
</feature>
<feature type="compositionally biased region" description="Polar residues" evidence="1">
    <location>
        <begin position="115"/>
        <end position="147"/>
    </location>
</feature>
<feature type="region of interest" description="Disordered" evidence="1">
    <location>
        <begin position="111"/>
        <end position="163"/>
    </location>
</feature>
<dbReference type="Proteomes" id="UP000807115">
    <property type="component" value="Chromosome 10"/>
</dbReference>
<name>A0A921U1J0_SORBI</name>
<reference evidence="2" key="2">
    <citation type="submission" date="2020-10" db="EMBL/GenBank/DDBJ databases">
        <authorList>
            <person name="Cooper E.A."/>
            <person name="Brenton Z.W."/>
            <person name="Flinn B.S."/>
            <person name="Jenkins J."/>
            <person name="Shu S."/>
            <person name="Flowers D."/>
            <person name="Luo F."/>
            <person name="Wang Y."/>
            <person name="Xia P."/>
            <person name="Barry K."/>
            <person name="Daum C."/>
            <person name="Lipzen A."/>
            <person name="Yoshinaga Y."/>
            <person name="Schmutz J."/>
            <person name="Saski C."/>
            <person name="Vermerris W."/>
            <person name="Kresovich S."/>
        </authorList>
    </citation>
    <scope>NUCLEOTIDE SEQUENCE</scope>
</reference>
<feature type="region of interest" description="Disordered" evidence="1">
    <location>
        <begin position="71"/>
        <end position="93"/>
    </location>
</feature>
<dbReference type="AlphaFoldDB" id="A0A921U1J0"/>
<feature type="compositionally biased region" description="Low complexity" evidence="1">
    <location>
        <begin position="28"/>
        <end position="40"/>
    </location>
</feature>